<evidence type="ECO:0000313" key="2">
    <source>
        <dbReference type="EMBL" id="TQD26283.1"/>
    </source>
</evidence>
<evidence type="ECO:0000313" key="3">
    <source>
        <dbReference type="Proteomes" id="UP000319335"/>
    </source>
</evidence>
<dbReference type="EMBL" id="VIAQ01000012">
    <property type="protein sequence ID" value="TQD26283.1"/>
    <property type="molecule type" value="Genomic_DNA"/>
</dbReference>
<name>A0A7Z8KRT0_9EURY</name>
<keyword evidence="1" id="KW-0472">Membrane</keyword>
<accession>A0A7Z8KRT0</accession>
<dbReference type="Proteomes" id="UP000319335">
    <property type="component" value="Unassembled WGS sequence"/>
</dbReference>
<evidence type="ECO:0008006" key="4">
    <source>
        <dbReference type="Google" id="ProtNLM"/>
    </source>
</evidence>
<organism evidence="2 3">
    <name type="scientific">Methanolobus vulcani</name>
    <dbReference type="NCBI Taxonomy" id="38026"/>
    <lineage>
        <taxon>Archaea</taxon>
        <taxon>Methanobacteriati</taxon>
        <taxon>Methanobacteriota</taxon>
        <taxon>Stenosarchaea group</taxon>
        <taxon>Methanomicrobia</taxon>
        <taxon>Methanosarcinales</taxon>
        <taxon>Methanosarcinaceae</taxon>
        <taxon>Methanolobus</taxon>
    </lineage>
</organism>
<comment type="caution">
    <text evidence="2">The sequence shown here is derived from an EMBL/GenBank/DDBJ whole genome shotgun (WGS) entry which is preliminary data.</text>
</comment>
<keyword evidence="3" id="KW-1185">Reference proteome</keyword>
<evidence type="ECO:0000256" key="1">
    <source>
        <dbReference type="SAM" id="Phobius"/>
    </source>
</evidence>
<sequence>MTLFSRTFLKNERAADALPMRLVLAVIVIGALLILMTGAVSSLIESEETYTTRSIISEIESNAEQMSAKGTGSIVTLDVNVPSGVEITFGAIPDHENAWPSDAENYYFELNGKQTIGQSSAYYSNKALDSCFILDSGPHVLTLKSVRDQNGKIFITLCDKSQP</sequence>
<proteinExistence type="predicted"/>
<keyword evidence="1" id="KW-1133">Transmembrane helix</keyword>
<keyword evidence="1" id="KW-0812">Transmembrane</keyword>
<reference evidence="2 3" key="1">
    <citation type="submission" date="2019-06" db="EMBL/GenBank/DDBJ databases">
        <title>Draft genome sequence of Methanolobus vulcani B1d.</title>
        <authorList>
            <person name="Creighbaum A.J."/>
            <person name="Ticak T."/>
            <person name="Hariraju D."/>
            <person name="Arivett B.A."/>
            <person name="Ferguson D.J.Jr."/>
        </authorList>
    </citation>
    <scope>NUCLEOTIDE SEQUENCE [LARGE SCALE GENOMIC DNA]</scope>
    <source>
        <strain evidence="2 3">B1d</strain>
    </source>
</reference>
<gene>
    <name evidence="2" type="ORF">FKV42_05905</name>
</gene>
<feature type="transmembrane region" description="Helical" evidence="1">
    <location>
        <begin position="21"/>
        <end position="44"/>
    </location>
</feature>
<protein>
    <recommendedName>
        <fullName evidence="4">Type 4 fimbrial biogenesis protein PilX N-terminal domain-containing protein</fullName>
    </recommendedName>
</protein>
<dbReference type="AlphaFoldDB" id="A0A7Z8KRT0"/>